<evidence type="ECO:0000313" key="4">
    <source>
        <dbReference type="Proteomes" id="UP000239352"/>
    </source>
</evidence>
<feature type="compositionally biased region" description="Acidic residues" evidence="2">
    <location>
        <begin position="136"/>
        <end position="145"/>
    </location>
</feature>
<dbReference type="Pfam" id="PF02575">
    <property type="entry name" value="YbaB_DNA_bd"/>
    <property type="match status" value="1"/>
</dbReference>
<organism evidence="3 4">
    <name type="scientific">Actinopolyspora mortivallis</name>
    <dbReference type="NCBI Taxonomy" id="33906"/>
    <lineage>
        <taxon>Bacteria</taxon>
        <taxon>Bacillati</taxon>
        <taxon>Actinomycetota</taxon>
        <taxon>Actinomycetes</taxon>
        <taxon>Actinopolysporales</taxon>
        <taxon>Actinopolysporaceae</taxon>
        <taxon>Actinopolyspora</taxon>
    </lineage>
</organism>
<evidence type="ECO:0000256" key="1">
    <source>
        <dbReference type="SAM" id="Coils"/>
    </source>
</evidence>
<protein>
    <recommendedName>
        <fullName evidence="5">YbaB/EbfC family DNA-binding protein</fullName>
    </recommendedName>
</protein>
<proteinExistence type="predicted"/>
<dbReference type="EMBL" id="PVSR01000027">
    <property type="protein sequence ID" value="PRW62661.1"/>
    <property type="molecule type" value="Genomic_DNA"/>
</dbReference>
<dbReference type="RefSeq" id="WP_106114439.1">
    <property type="nucleotide sequence ID" value="NZ_PVSR01000027.1"/>
</dbReference>
<dbReference type="Gene3D" id="3.30.1310.10">
    <property type="entry name" value="Nucleoid-associated protein YbaB-like domain"/>
    <property type="match status" value="1"/>
</dbReference>
<accession>A0A2T0GU88</accession>
<evidence type="ECO:0000313" key="3">
    <source>
        <dbReference type="EMBL" id="PRW62661.1"/>
    </source>
</evidence>
<dbReference type="Proteomes" id="UP000239352">
    <property type="component" value="Unassembled WGS sequence"/>
</dbReference>
<name>A0A2T0GU88_ACTMO</name>
<dbReference type="SUPFAM" id="SSF82607">
    <property type="entry name" value="YbaB-like"/>
    <property type="match status" value="1"/>
</dbReference>
<keyword evidence="1" id="KW-0175">Coiled coil</keyword>
<dbReference type="STRING" id="1050202.GCA_000384035_02864"/>
<evidence type="ECO:0008006" key="5">
    <source>
        <dbReference type="Google" id="ProtNLM"/>
    </source>
</evidence>
<dbReference type="InterPro" id="IPR036894">
    <property type="entry name" value="YbaB-like_sf"/>
</dbReference>
<sequence>MTTPSDPDEMLAGFRRQIEDKMRQADRIREAASSVRAEESNRDGSVRVTVEQNGNLAELDLTDGALRKRPDELSSEILSTVRSAQTQLTERMREAMEPVLGEDTETLGSVLSGMRERFPADEAEPGERAAASTRGEDDEEFDEFDWMNSRRR</sequence>
<keyword evidence="4" id="KW-1185">Reference proteome</keyword>
<feature type="region of interest" description="Disordered" evidence="2">
    <location>
        <begin position="115"/>
        <end position="152"/>
    </location>
</feature>
<dbReference type="InterPro" id="IPR004401">
    <property type="entry name" value="YbaB/EbfC"/>
</dbReference>
<comment type="caution">
    <text evidence="3">The sequence shown here is derived from an EMBL/GenBank/DDBJ whole genome shotgun (WGS) entry which is preliminary data.</text>
</comment>
<dbReference type="GO" id="GO:0003677">
    <property type="term" value="F:DNA binding"/>
    <property type="evidence" value="ECO:0007669"/>
    <property type="project" value="InterPro"/>
</dbReference>
<reference evidence="3 4" key="1">
    <citation type="submission" date="2018-03" db="EMBL/GenBank/DDBJ databases">
        <title>Actinopolyspora mortivallis from Sahara, screening for active biomolecules.</title>
        <authorList>
            <person name="Selama O."/>
            <person name="Wellington E.M.H."/>
            <person name="Hacene H."/>
        </authorList>
    </citation>
    <scope>NUCLEOTIDE SEQUENCE [LARGE SCALE GENOMIC DNA]</scope>
    <source>
        <strain evidence="3 4">M5A</strain>
    </source>
</reference>
<evidence type="ECO:0000256" key="2">
    <source>
        <dbReference type="SAM" id="MobiDB-lite"/>
    </source>
</evidence>
<gene>
    <name evidence="3" type="ORF">CEP50_14190</name>
</gene>
<feature type="coiled-coil region" evidence="1">
    <location>
        <begin position="11"/>
        <end position="38"/>
    </location>
</feature>
<dbReference type="AlphaFoldDB" id="A0A2T0GU88"/>
<dbReference type="InParanoid" id="A0A2T0GU88"/>